<evidence type="ECO:0000313" key="3">
    <source>
        <dbReference type="EMBL" id="KAK2549808.1"/>
    </source>
</evidence>
<dbReference type="PANTHER" id="PTHR47331">
    <property type="entry name" value="PHD-TYPE DOMAIN-CONTAINING PROTEIN"/>
    <property type="match status" value="1"/>
</dbReference>
<dbReference type="SUPFAM" id="SSF56672">
    <property type="entry name" value="DNA/RNA polymerases"/>
    <property type="match status" value="1"/>
</dbReference>
<dbReference type="Pfam" id="PF05380">
    <property type="entry name" value="Peptidase_A17"/>
    <property type="match status" value="1"/>
</dbReference>
<dbReference type="InterPro" id="IPR012337">
    <property type="entry name" value="RNaseH-like_sf"/>
</dbReference>
<dbReference type="PANTHER" id="PTHR47331:SF6">
    <property type="entry name" value="DOUBLECORTIN DOMAIN-CONTAINING PROTEIN"/>
    <property type="match status" value="1"/>
</dbReference>
<dbReference type="InterPro" id="IPR043502">
    <property type="entry name" value="DNA/RNA_pol_sf"/>
</dbReference>
<dbReference type="AlphaFoldDB" id="A0AAD9PVR5"/>
<dbReference type="InterPro" id="IPR036397">
    <property type="entry name" value="RNaseH_sf"/>
</dbReference>
<dbReference type="InterPro" id="IPR001584">
    <property type="entry name" value="Integrase_cat-core"/>
</dbReference>
<evidence type="ECO:0000313" key="4">
    <source>
        <dbReference type="Proteomes" id="UP001249851"/>
    </source>
</evidence>
<evidence type="ECO:0000259" key="2">
    <source>
        <dbReference type="PROSITE" id="PS50994"/>
    </source>
</evidence>
<protein>
    <recommendedName>
        <fullName evidence="2">Integrase catalytic domain-containing protein</fullName>
    </recommendedName>
</protein>
<gene>
    <name evidence="3" type="ORF">P5673_029629</name>
</gene>
<comment type="caution">
    <text evidence="3">The sequence shown here is derived from an EMBL/GenBank/DDBJ whole genome shotgun (WGS) entry which is preliminary data.</text>
</comment>
<dbReference type="InterPro" id="IPR008042">
    <property type="entry name" value="Retrotrans_Pao"/>
</dbReference>
<dbReference type="CDD" id="cd01644">
    <property type="entry name" value="RT_pepA17"/>
    <property type="match status" value="1"/>
</dbReference>
<dbReference type="GO" id="GO:0003676">
    <property type="term" value="F:nucleic acid binding"/>
    <property type="evidence" value="ECO:0007669"/>
    <property type="project" value="InterPro"/>
</dbReference>
<dbReference type="Gene3D" id="3.30.420.10">
    <property type="entry name" value="Ribonuclease H-like superfamily/Ribonuclease H"/>
    <property type="match status" value="1"/>
</dbReference>
<feature type="domain" description="Integrase catalytic" evidence="2">
    <location>
        <begin position="952"/>
        <end position="1147"/>
    </location>
</feature>
<dbReference type="PROSITE" id="PS50994">
    <property type="entry name" value="INTEGRASE"/>
    <property type="match status" value="1"/>
</dbReference>
<sequence length="1236" mass="140418">MARRFPHLSDIANQIPQLDENAEIHLLIGRDAPELLKVRDFRNGPRGAPWAQKVSLGWTIIGQMCLDLVGGSVHVRACRTSLLPADSMENLTETNVYRFLPCPNQFKVKESFLRRRKDETDDLFITSQEDNDVSLSCEDRKFLDIMETSVHKNGQGNWEMPLPFRRKDPHLPNNRSQEVNCLNSLIRTLKRKPQMAKDYVEFMGKIIGKGHASPVPIGELTGPQSGRVWYLLHFGVYHPKKPTQIRVVFDSSAEYEGVSLNGELLSGLDLMNSLLGVLLRFRRETTAVMCDIEQMFHSFHVDPEHRDFLRFLWYENNTPGRRIIEYRMNVHLFGNGPSPAVATFGLRRTAADGEEEFGENAAGFVRRNFYVDDGLASRPSTKEVIDLVTATQAMLATANLKLHKVISNSVEVMEAFPAEDRGKGVQDLNLRHDSLPAQRSLGVYWNLEEDTFTFKVCLPEKPFTRRGVLSIVNSIYDPLGLAVPVLLEGKLLLQQLVLLGKRSNKEKPLAWDDPLPETLLTQWQRWRDSLPHLENVSIPRCYHPTGFGKTVRREIHAFSDASKDAMGASIYLRLFNDQGEICTTLLFGQSKAAPAQTTSIPRLELCAAVLASQAVHKIEKEIDMEIDEITFYMDSKVVLGYIQNESRRFYVYVANRVQTIRKMSNPRQWNYIDTNENPADLSTRRLNAEGLVGSSWLTGPSFLRDRNGIAEDEEEEIPLNEDDPEVRKDAVSLKTQTSERRSLGADRFLRFSSLHSLQRAIANLIVVIKEFKRRRNKDQRKIASAVSRVKNARLTRQPTAMELQEAMTVIVQAVQGESFSEELKAERRASGSNKPQTVLKSSKLYRLDPFVDTNSVLRVGGRLRRASLGFGERHPVLIPNKNHVADLIARHYHGQVHHQGRQITHGAIRQAGFWLIGGHNTVTRELSKCVTCKKLRGTAMEQRMADLPADRMEVAPPFTNVGFDVFGPWKISSRKTRGGAANSKRWGLVFTCLSSRAVHIKLLESMDASSFICALRRFFAFRGPVSILRCDRGTNFVGTKSELGDALREMDQRKVKGYVTNHGCEWIWNPPHASHFGGAWERQIGTIRRVLDTMFAELGSHQLTHELLVTLMAEVTAVVNARPISALPTDVDEPQLLSPSMLLTMKTRQLGPPPGNFVPPDIYARRRWRRVQYLADQFWIRWRREYLQSMQTRTKWQGTRRNLRAGDVVLVREEERTETTGPSAGSRKPWRVTTAE</sequence>
<dbReference type="GO" id="GO:0015074">
    <property type="term" value="P:DNA integration"/>
    <property type="evidence" value="ECO:0007669"/>
    <property type="project" value="InterPro"/>
</dbReference>
<name>A0AAD9PVR5_ACRCE</name>
<dbReference type="SUPFAM" id="SSF53098">
    <property type="entry name" value="Ribonuclease H-like"/>
    <property type="match status" value="1"/>
</dbReference>
<dbReference type="Proteomes" id="UP001249851">
    <property type="component" value="Unassembled WGS sequence"/>
</dbReference>
<dbReference type="EMBL" id="JARQWQ010000120">
    <property type="protein sequence ID" value="KAK2549808.1"/>
    <property type="molecule type" value="Genomic_DNA"/>
</dbReference>
<reference evidence="3" key="2">
    <citation type="journal article" date="2023" name="Science">
        <title>Genomic signatures of disease resistance in endangered staghorn corals.</title>
        <authorList>
            <person name="Vollmer S.V."/>
            <person name="Selwyn J.D."/>
            <person name="Despard B.A."/>
            <person name="Roesel C.L."/>
        </authorList>
    </citation>
    <scope>NUCLEOTIDE SEQUENCE</scope>
    <source>
        <strain evidence="3">K2</strain>
    </source>
</reference>
<dbReference type="Pfam" id="PF18701">
    <property type="entry name" value="DUF5641"/>
    <property type="match status" value="1"/>
</dbReference>
<proteinExistence type="predicted"/>
<reference evidence="3" key="1">
    <citation type="journal article" date="2023" name="G3 (Bethesda)">
        <title>Whole genome assembly and annotation of the endangered Caribbean coral Acropora cervicornis.</title>
        <authorList>
            <person name="Selwyn J.D."/>
            <person name="Vollmer S.V."/>
        </authorList>
    </citation>
    <scope>NUCLEOTIDE SEQUENCE</scope>
    <source>
        <strain evidence="3">K2</strain>
    </source>
</reference>
<dbReference type="InterPro" id="IPR040676">
    <property type="entry name" value="DUF5641"/>
</dbReference>
<keyword evidence="4" id="KW-1185">Reference proteome</keyword>
<evidence type="ECO:0000256" key="1">
    <source>
        <dbReference type="SAM" id="MobiDB-lite"/>
    </source>
</evidence>
<organism evidence="3 4">
    <name type="scientific">Acropora cervicornis</name>
    <name type="common">Staghorn coral</name>
    <dbReference type="NCBI Taxonomy" id="6130"/>
    <lineage>
        <taxon>Eukaryota</taxon>
        <taxon>Metazoa</taxon>
        <taxon>Cnidaria</taxon>
        <taxon>Anthozoa</taxon>
        <taxon>Hexacorallia</taxon>
        <taxon>Scleractinia</taxon>
        <taxon>Astrocoeniina</taxon>
        <taxon>Acroporidae</taxon>
        <taxon>Acropora</taxon>
    </lineage>
</organism>
<feature type="region of interest" description="Disordered" evidence="1">
    <location>
        <begin position="1213"/>
        <end position="1236"/>
    </location>
</feature>
<accession>A0AAD9PVR5</accession>